<dbReference type="InterPro" id="IPR015648">
    <property type="entry name" value="Transcrpt_fac_DP"/>
</dbReference>
<dbReference type="SMART" id="SM01138">
    <property type="entry name" value="DP"/>
    <property type="match status" value="1"/>
</dbReference>
<keyword evidence="9 11" id="KW-0539">Nucleus</keyword>
<comment type="subcellular location">
    <subcellularLocation>
        <location evidence="2">Cytoplasm</location>
    </subcellularLocation>
    <subcellularLocation>
        <location evidence="1 11">Nucleus</location>
    </subcellularLocation>
</comment>
<organism evidence="15">
    <name type="scientific">Picocystis salinarum</name>
    <dbReference type="NCBI Taxonomy" id="88271"/>
    <lineage>
        <taxon>Eukaryota</taxon>
        <taxon>Viridiplantae</taxon>
        <taxon>Chlorophyta</taxon>
        <taxon>Picocystophyceae</taxon>
        <taxon>Picocystales</taxon>
        <taxon>Picocystaceae</taxon>
        <taxon>Picocystis</taxon>
    </lineage>
</organism>
<keyword evidence="5 11" id="KW-0805">Transcription regulation</keyword>
<dbReference type="SMART" id="SM01372">
    <property type="entry name" value="E2F_TDP"/>
    <property type="match status" value="1"/>
</dbReference>
<proteinExistence type="inferred from homology"/>
<evidence type="ECO:0000256" key="5">
    <source>
        <dbReference type="ARBA" id="ARBA00023015"/>
    </source>
</evidence>
<evidence type="ECO:0000259" key="14">
    <source>
        <dbReference type="SMART" id="SM01372"/>
    </source>
</evidence>
<feature type="domain" description="Transcription factor DP C-terminal" evidence="13">
    <location>
        <begin position="231"/>
        <end position="351"/>
    </location>
</feature>
<dbReference type="InterPro" id="IPR036390">
    <property type="entry name" value="WH_DNA-bd_sf"/>
</dbReference>
<feature type="compositionally biased region" description="Polar residues" evidence="12">
    <location>
        <begin position="62"/>
        <end position="82"/>
    </location>
</feature>
<dbReference type="SUPFAM" id="SSF46785">
    <property type="entry name" value="Winged helix' DNA-binding domain"/>
    <property type="match status" value="1"/>
</dbReference>
<dbReference type="Gene3D" id="1.20.140.80">
    <property type="entry name" value="Transcription factor DP"/>
    <property type="match status" value="1"/>
</dbReference>
<evidence type="ECO:0000256" key="8">
    <source>
        <dbReference type="ARBA" id="ARBA00023163"/>
    </source>
</evidence>
<dbReference type="GO" id="GO:0000977">
    <property type="term" value="F:RNA polymerase II transcription regulatory region sequence-specific DNA binding"/>
    <property type="evidence" value="ECO:0007669"/>
    <property type="project" value="TreeGrafter"/>
</dbReference>
<keyword evidence="8 11" id="KW-0804">Transcription</keyword>
<dbReference type="EMBL" id="HBIS01000701">
    <property type="protein sequence ID" value="CAE0606783.1"/>
    <property type="molecule type" value="Transcribed_RNA"/>
</dbReference>
<evidence type="ECO:0000256" key="6">
    <source>
        <dbReference type="ARBA" id="ARBA00023054"/>
    </source>
</evidence>
<dbReference type="Pfam" id="PF02319">
    <property type="entry name" value="WHD_E2F_TDP"/>
    <property type="match status" value="1"/>
</dbReference>
<dbReference type="Gene3D" id="1.10.10.10">
    <property type="entry name" value="Winged helix-like DNA-binding domain superfamily/Winged helix DNA-binding domain"/>
    <property type="match status" value="1"/>
</dbReference>
<feature type="region of interest" description="Disordered" evidence="12">
    <location>
        <begin position="375"/>
        <end position="396"/>
    </location>
</feature>
<evidence type="ECO:0000256" key="1">
    <source>
        <dbReference type="ARBA" id="ARBA00004123"/>
    </source>
</evidence>
<dbReference type="PANTHER" id="PTHR12548:SF9">
    <property type="entry name" value="TRANSCRIPTION FACTOR DP"/>
    <property type="match status" value="1"/>
</dbReference>
<dbReference type="GO" id="GO:0005737">
    <property type="term" value="C:cytoplasm"/>
    <property type="evidence" value="ECO:0007669"/>
    <property type="project" value="UniProtKB-SubCell"/>
</dbReference>
<evidence type="ECO:0000256" key="11">
    <source>
        <dbReference type="RuleBase" id="RU003796"/>
    </source>
</evidence>
<dbReference type="SUPFAM" id="SSF144074">
    <property type="entry name" value="E2F-DP heterodimerization region"/>
    <property type="match status" value="1"/>
</dbReference>
<accession>A0A7S3XDK8</accession>
<reference evidence="15" key="1">
    <citation type="submission" date="2021-01" db="EMBL/GenBank/DDBJ databases">
        <authorList>
            <person name="Corre E."/>
            <person name="Pelletier E."/>
            <person name="Niang G."/>
            <person name="Scheremetjew M."/>
            <person name="Finn R."/>
            <person name="Kale V."/>
            <person name="Holt S."/>
            <person name="Cochrane G."/>
            <person name="Meng A."/>
            <person name="Brown T."/>
            <person name="Cohen L."/>
        </authorList>
    </citation>
    <scope>NUCLEOTIDE SEQUENCE</scope>
    <source>
        <strain evidence="15">CCMP1897</strain>
    </source>
</reference>
<protein>
    <recommendedName>
        <fullName evidence="16">Transcription factor</fullName>
    </recommendedName>
</protein>
<dbReference type="GO" id="GO:0000981">
    <property type="term" value="F:DNA-binding transcription factor activity, RNA polymerase II-specific"/>
    <property type="evidence" value="ECO:0007669"/>
    <property type="project" value="TreeGrafter"/>
</dbReference>
<name>A0A7S3XDK8_9CHLO</name>
<dbReference type="AlphaFoldDB" id="A0A7S3XDK8"/>
<evidence type="ECO:0000256" key="10">
    <source>
        <dbReference type="ARBA" id="ARBA00023306"/>
    </source>
</evidence>
<dbReference type="GO" id="GO:0070176">
    <property type="term" value="C:DRM complex"/>
    <property type="evidence" value="ECO:0007669"/>
    <property type="project" value="UniProtKB-ARBA"/>
</dbReference>
<comment type="similarity">
    <text evidence="3 11">Belongs to the E2F/DP family.</text>
</comment>
<evidence type="ECO:0000259" key="13">
    <source>
        <dbReference type="SMART" id="SM01138"/>
    </source>
</evidence>
<dbReference type="InterPro" id="IPR003316">
    <property type="entry name" value="E2F_WHTH_DNA-bd_dom"/>
</dbReference>
<feature type="domain" description="E2F/DP family winged-helix DNA-binding" evidence="14">
    <location>
        <begin position="145"/>
        <end position="224"/>
    </location>
</feature>
<sequence length="396" mass="44017">MEGSQEQPSGPDPFEGAAELHDDLLRNFAETGMYDLASDLGIIQNGHLSDFWTPQPDERTTHPNLGSPNETKAGNLRGTVSGNKRPGEAARAAEAAANAARKRLAESTPGYVAPDTREESPVEQEELLQSKAKKLKKGHRPMQEKTGKGLRHFSMKVCEKVESKGRTTYNEVADELVGEFTSGAMGDGIQYDEKNIRRRVYDALNVLMAMEIISKDKKEIQWKGLPSTTDADIEQMRAERLRSLARFEKKRAYLNELVEQHDSLKALLQSNRENPKAESTTGIHLPFILVQTKPNATIEIEMSEDMQLVHFDFNNSPFEIHDDSYVLKKMSEKDKTLTGYCEVSGLGAGGQEYFQQAESSDQAFLTQAAGLSSPAKQLPLDRLQEMHTPPNASGKH</sequence>
<dbReference type="GO" id="GO:0051726">
    <property type="term" value="P:regulation of cell cycle"/>
    <property type="evidence" value="ECO:0007669"/>
    <property type="project" value="InterPro"/>
</dbReference>
<keyword evidence="6" id="KW-0175">Coiled coil</keyword>
<dbReference type="CDD" id="cd14458">
    <property type="entry name" value="DP_DD"/>
    <property type="match status" value="1"/>
</dbReference>
<evidence type="ECO:0000256" key="12">
    <source>
        <dbReference type="SAM" id="MobiDB-lite"/>
    </source>
</evidence>
<keyword evidence="7 11" id="KW-0238">DNA-binding</keyword>
<dbReference type="InterPro" id="IPR014889">
    <property type="entry name" value="Transc_factor_DP_C"/>
</dbReference>
<feature type="region of interest" description="Disordered" evidence="12">
    <location>
        <begin position="49"/>
        <end position="88"/>
    </location>
</feature>
<dbReference type="Pfam" id="PF08781">
    <property type="entry name" value="DP"/>
    <property type="match status" value="1"/>
</dbReference>
<keyword evidence="10" id="KW-0131">Cell cycle</keyword>
<evidence type="ECO:0000256" key="9">
    <source>
        <dbReference type="ARBA" id="ARBA00023242"/>
    </source>
</evidence>
<dbReference type="InterPro" id="IPR037241">
    <property type="entry name" value="E2F-DP_heterodim"/>
</dbReference>
<gene>
    <name evidence="15" type="ORF">PSAL00342_LOCUS599</name>
</gene>
<evidence type="ECO:0000313" key="15">
    <source>
        <dbReference type="EMBL" id="CAE0606783.1"/>
    </source>
</evidence>
<dbReference type="PANTHER" id="PTHR12548">
    <property type="entry name" value="TRANSCRIPTION FACTOR DP"/>
    <property type="match status" value="1"/>
</dbReference>
<evidence type="ECO:0000256" key="3">
    <source>
        <dbReference type="ARBA" id="ARBA00010940"/>
    </source>
</evidence>
<dbReference type="InterPro" id="IPR036388">
    <property type="entry name" value="WH-like_DNA-bd_sf"/>
</dbReference>
<evidence type="ECO:0000256" key="2">
    <source>
        <dbReference type="ARBA" id="ARBA00004496"/>
    </source>
</evidence>
<feature type="region of interest" description="Disordered" evidence="12">
    <location>
        <begin position="100"/>
        <end position="122"/>
    </location>
</feature>
<dbReference type="FunFam" id="1.10.10.10:FF:000187">
    <property type="entry name" value="Transcription factor-like protein DPB"/>
    <property type="match status" value="1"/>
</dbReference>
<dbReference type="InterPro" id="IPR038168">
    <property type="entry name" value="TF_DP_C_sf"/>
</dbReference>
<keyword evidence="4" id="KW-0963">Cytoplasm</keyword>
<evidence type="ECO:0000256" key="7">
    <source>
        <dbReference type="ARBA" id="ARBA00023125"/>
    </source>
</evidence>
<evidence type="ECO:0008006" key="16">
    <source>
        <dbReference type="Google" id="ProtNLM"/>
    </source>
</evidence>
<evidence type="ECO:0000256" key="4">
    <source>
        <dbReference type="ARBA" id="ARBA00022490"/>
    </source>
</evidence>